<reference evidence="2 3" key="1">
    <citation type="submission" date="2022-06" db="EMBL/GenBank/DDBJ databases">
        <title>Ideonella sp. NS12-5 Genome sequencing and assembly.</title>
        <authorList>
            <person name="Jung Y."/>
        </authorList>
    </citation>
    <scope>NUCLEOTIDE SEQUENCE [LARGE SCALE GENOMIC DNA]</scope>
    <source>
        <strain evidence="2 3">NS12-5</strain>
    </source>
</reference>
<dbReference type="Proteomes" id="UP001204851">
    <property type="component" value="Unassembled WGS sequence"/>
</dbReference>
<dbReference type="PANTHER" id="PTHR32385:SF15">
    <property type="entry name" value="INOSITOL PHOSPHOCERAMIDE MANNOSYLTRANSFERASE 1"/>
    <property type="match status" value="1"/>
</dbReference>
<dbReference type="PANTHER" id="PTHR32385">
    <property type="entry name" value="MANNOSYL PHOSPHORYLINOSITOL CERAMIDE SYNTHASE"/>
    <property type="match status" value="1"/>
</dbReference>
<evidence type="ECO:0000313" key="2">
    <source>
        <dbReference type="EMBL" id="MCO5978609.1"/>
    </source>
</evidence>
<dbReference type="EMBL" id="JAMXMC010000011">
    <property type="protein sequence ID" value="MCO5978609.1"/>
    <property type="molecule type" value="Genomic_DNA"/>
</dbReference>
<proteinExistence type="predicted"/>
<dbReference type="SUPFAM" id="SSF53448">
    <property type="entry name" value="Nucleotide-diphospho-sugar transferases"/>
    <property type="match status" value="1"/>
</dbReference>
<evidence type="ECO:0000313" key="3">
    <source>
        <dbReference type="Proteomes" id="UP001204851"/>
    </source>
</evidence>
<dbReference type="InterPro" id="IPR051706">
    <property type="entry name" value="Glycosyltransferase_domain"/>
</dbReference>
<sequence length="297" mass="32841">MLKLDEACNLVGLHRAEQLTHPPPAVTISRRVMQFWDRHPPTQIQTLLDRTRDLCSSASVEYVFFDEPRARAHLVEHLAPSIVEAFDLAVHPAMKCDVFRLAWLYSVGGHYVDADIVLRPNLGQLFELPGTCLVYQWDSRGLSNLCNWLIGGHAGDPSLRRAMEVTADNVSRQCRQDPQAALKNILGVSGPGIFTRAVASDLQRRRSADSQDASSVRIETVSRAHQLIELGPTYLKAALGYKSDARHWRTAGSVDDKTSELAASTLQAPLAAAPPLPSSAPTSDPWHRRLTNWLTKG</sequence>
<gene>
    <name evidence="2" type="ORF">M0L44_18080</name>
</gene>
<keyword evidence="1" id="KW-0808">Transferase</keyword>
<protein>
    <submittedName>
        <fullName evidence="2">Uncharacterized protein</fullName>
    </submittedName>
</protein>
<keyword evidence="3" id="KW-1185">Reference proteome</keyword>
<dbReference type="InterPro" id="IPR029044">
    <property type="entry name" value="Nucleotide-diphossugar_trans"/>
</dbReference>
<dbReference type="Pfam" id="PF04488">
    <property type="entry name" value="Gly_transf_sug"/>
    <property type="match status" value="1"/>
</dbReference>
<dbReference type="RefSeq" id="WP_252771300.1">
    <property type="nucleotide sequence ID" value="NZ_JAMXMC010000011.1"/>
</dbReference>
<evidence type="ECO:0000256" key="1">
    <source>
        <dbReference type="ARBA" id="ARBA00022679"/>
    </source>
</evidence>
<dbReference type="InterPro" id="IPR007577">
    <property type="entry name" value="GlycoTrfase_DXD_sugar-bd_CS"/>
</dbReference>
<comment type="caution">
    <text evidence="2">The sequence shown here is derived from an EMBL/GenBank/DDBJ whole genome shotgun (WGS) entry which is preliminary data.</text>
</comment>
<name>A0ABT1BQW3_9BURK</name>
<accession>A0ABT1BQW3</accession>
<organism evidence="2 3">
    <name type="scientific">Ideonella oryzae</name>
    <dbReference type="NCBI Taxonomy" id="2937441"/>
    <lineage>
        <taxon>Bacteria</taxon>
        <taxon>Pseudomonadati</taxon>
        <taxon>Pseudomonadota</taxon>
        <taxon>Betaproteobacteria</taxon>
        <taxon>Burkholderiales</taxon>
        <taxon>Sphaerotilaceae</taxon>
        <taxon>Ideonella</taxon>
    </lineage>
</organism>
<dbReference type="Gene3D" id="3.90.550.20">
    <property type="match status" value="1"/>
</dbReference>